<organism evidence="2 3">
    <name type="scientific">Symbiodinium natans</name>
    <dbReference type="NCBI Taxonomy" id="878477"/>
    <lineage>
        <taxon>Eukaryota</taxon>
        <taxon>Sar</taxon>
        <taxon>Alveolata</taxon>
        <taxon>Dinophyceae</taxon>
        <taxon>Suessiales</taxon>
        <taxon>Symbiodiniaceae</taxon>
        <taxon>Symbiodinium</taxon>
    </lineage>
</organism>
<dbReference type="PROSITE" id="PS50088">
    <property type="entry name" value="ANK_REPEAT"/>
    <property type="match status" value="1"/>
</dbReference>
<evidence type="ECO:0000313" key="3">
    <source>
        <dbReference type="Proteomes" id="UP000604046"/>
    </source>
</evidence>
<evidence type="ECO:0000256" key="1">
    <source>
        <dbReference type="PROSITE-ProRule" id="PRU00023"/>
    </source>
</evidence>
<gene>
    <name evidence="2" type="ORF">SNAT2548_LOCUS13363</name>
</gene>
<dbReference type="SUPFAM" id="SSF48403">
    <property type="entry name" value="Ankyrin repeat"/>
    <property type="match status" value="1"/>
</dbReference>
<accession>A0A812M4I3</accession>
<dbReference type="InterPro" id="IPR002110">
    <property type="entry name" value="Ankyrin_rpt"/>
</dbReference>
<dbReference type="InterPro" id="IPR036770">
    <property type="entry name" value="Ankyrin_rpt-contain_sf"/>
</dbReference>
<dbReference type="Proteomes" id="UP000604046">
    <property type="component" value="Unassembled WGS sequence"/>
</dbReference>
<keyword evidence="3" id="KW-1185">Reference proteome</keyword>
<comment type="caution">
    <text evidence="2">The sequence shown here is derived from an EMBL/GenBank/DDBJ whole genome shotgun (WGS) entry which is preliminary data.</text>
</comment>
<keyword evidence="1" id="KW-0040">ANK repeat</keyword>
<evidence type="ECO:0000313" key="2">
    <source>
        <dbReference type="EMBL" id="CAE7257949.1"/>
    </source>
</evidence>
<sequence length="225" mass="24839">MSTYLHDAAKCRKAIAVVRFVSEWCIQSPQAAVAVPPIQGLSMPSWPAIEMFRLLAGRLLAGRCLHRRVGPAKEVDDRHHPAFSDLAVPDPCRVRPAHRPRKSWRDRQAAMNLWLDLNGFGQDVAAPRSVKSVWHSISPRHRGNDAEEVIYPIHLAAASGDHRLLRCLLLAGADGNQRTSKGRLAVELAEELNTFGSHDSVITQLQSQAKVKRVTDILSGSSAEK</sequence>
<dbReference type="OrthoDB" id="436395at2759"/>
<dbReference type="AlphaFoldDB" id="A0A812M4I3"/>
<dbReference type="EMBL" id="CAJNDS010001402">
    <property type="protein sequence ID" value="CAE7257949.1"/>
    <property type="molecule type" value="Genomic_DNA"/>
</dbReference>
<dbReference type="Gene3D" id="1.25.40.20">
    <property type="entry name" value="Ankyrin repeat-containing domain"/>
    <property type="match status" value="1"/>
</dbReference>
<name>A0A812M4I3_9DINO</name>
<feature type="repeat" description="ANK" evidence="1">
    <location>
        <begin position="148"/>
        <end position="180"/>
    </location>
</feature>
<proteinExistence type="predicted"/>
<reference evidence="2" key="1">
    <citation type="submission" date="2021-02" db="EMBL/GenBank/DDBJ databases">
        <authorList>
            <person name="Dougan E. K."/>
            <person name="Rhodes N."/>
            <person name="Thang M."/>
            <person name="Chan C."/>
        </authorList>
    </citation>
    <scope>NUCLEOTIDE SEQUENCE</scope>
</reference>
<protein>
    <submittedName>
        <fullName evidence="2">Uncharacterized protein</fullName>
    </submittedName>
</protein>